<reference evidence="9" key="1">
    <citation type="submission" date="2020-08" db="EMBL/GenBank/DDBJ databases">
        <title>Multicomponent nature underlies the extraordinary mechanical properties of spider dragline silk.</title>
        <authorList>
            <person name="Kono N."/>
            <person name="Nakamura H."/>
            <person name="Mori M."/>
            <person name="Yoshida Y."/>
            <person name="Ohtoshi R."/>
            <person name="Malay A.D."/>
            <person name="Moran D.A.P."/>
            <person name="Tomita M."/>
            <person name="Numata K."/>
            <person name="Arakawa K."/>
        </authorList>
    </citation>
    <scope>NUCLEOTIDE SEQUENCE</scope>
</reference>
<feature type="transmembrane region" description="Helical" evidence="8">
    <location>
        <begin position="33"/>
        <end position="60"/>
    </location>
</feature>
<dbReference type="GO" id="GO:0008188">
    <property type="term" value="F:neuropeptide receptor activity"/>
    <property type="evidence" value="ECO:0007669"/>
    <property type="project" value="TreeGrafter"/>
</dbReference>
<keyword evidence="6" id="KW-0675">Receptor</keyword>
<keyword evidence="10" id="KW-1185">Reference proteome</keyword>
<evidence type="ECO:0000256" key="4">
    <source>
        <dbReference type="ARBA" id="ARBA00023040"/>
    </source>
</evidence>
<dbReference type="GO" id="GO:0005886">
    <property type="term" value="C:plasma membrane"/>
    <property type="evidence" value="ECO:0007669"/>
    <property type="project" value="TreeGrafter"/>
</dbReference>
<dbReference type="PANTHER" id="PTHR24243:SF208">
    <property type="entry name" value="PYROKININ-1 RECEPTOR"/>
    <property type="match status" value="1"/>
</dbReference>
<dbReference type="Proteomes" id="UP000887159">
    <property type="component" value="Unassembled WGS sequence"/>
</dbReference>
<comment type="caution">
    <text evidence="9">The sequence shown here is derived from an EMBL/GenBank/DDBJ whole genome shotgun (WGS) entry which is preliminary data.</text>
</comment>
<keyword evidence="5 8" id="KW-0472">Membrane</keyword>
<evidence type="ECO:0008006" key="11">
    <source>
        <dbReference type="Google" id="ProtNLM"/>
    </source>
</evidence>
<evidence type="ECO:0000256" key="5">
    <source>
        <dbReference type="ARBA" id="ARBA00023136"/>
    </source>
</evidence>
<organism evidence="9 10">
    <name type="scientific">Trichonephila clavipes</name>
    <name type="common">Golden silk orbweaver</name>
    <name type="synonym">Nephila clavipes</name>
    <dbReference type="NCBI Taxonomy" id="2585209"/>
    <lineage>
        <taxon>Eukaryota</taxon>
        <taxon>Metazoa</taxon>
        <taxon>Ecdysozoa</taxon>
        <taxon>Arthropoda</taxon>
        <taxon>Chelicerata</taxon>
        <taxon>Arachnida</taxon>
        <taxon>Araneae</taxon>
        <taxon>Araneomorphae</taxon>
        <taxon>Entelegynae</taxon>
        <taxon>Araneoidea</taxon>
        <taxon>Nephilidae</taxon>
        <taxon>Trichonephila</taxon>
    </lineage>
</organism>
<dbReference type="PANTHER" id="PTHR24243">
    <property type="entry name" value="G-PROTEIN COUPLED RECEPTOR"/>
    <property type="match status" value="1"/>
</dbReference>
<dbReference type="PRINTS" id="PR00237">
    <property type="entry name" value="GPCRRHODOPSN"/>
</dbReference>
<dbReference type="EMBL" id="BMAU01021304">
    <property type="protein sequence ID" value="GFY11223.1"/>
    <property type="molecule type" value="Genomic_DNA"/>
</dbReference>
<evidence type="ECO:0000256" key="2">
    <source>
        <dbReference type="ARBA" id="ARBA00022692"/>
    </source>
</evidence>
<dbReference type="InterPro" id="IPR000276">
    <property type="entry name" value="GPCR_Rhodpsn"/>
</dbReference>
<protein>
    <recommendedName>
        <fullName evidence="11">G-protein coupled receptors family 1 profile domain-containing protein</fullName>
    </recommendedName>
</protein>
<evidence type="ECO:0000313" key="10">
    <source>
        <dbReference type="Proteomes" id="UP000887159"/>
    </source>
</evidence>
<proteinExistence type="predicted"/>
<dbReference type="SUPFAM" id="SSF81321">
    <property type="entry name" value="Family A G protein-coupled receptor-like"/>
    <property type="match status" value="1"/>
</dbReference>
<evidence type="ECO:0000313" key="9">
    <source>
        <dbReference type="EMBL" id="GFY11223.1"/>
    </source>
</evidence>
<comment type="subcellular location">
    <subcellularLocation>
        <location evidence="1">Membrane</location>
        <topology evidence="1">Multi-pass membrane protein</topology>
    </subcellularLocation>
</comment>
<evidence type="ECO:0000256" key="6">
    <source>
        <dbReference type="ARBA" id="ARBA00023170"/>
    </source>
</evidence>
<dbReference type="Gene3D" id="1.20.1070.10">
    <property type="entry name" value="Rhodopsin 7-helix transmembrane proteins"/>
    <property type="match status" value="1"/>
</dbReference>
<name>A0A8X6SQM7_TRICX</name>
<gene>
    <name evidence="9" type="primary">AVEN_77448_1</name>
    <name evidence="9" type="ORF">TNCV_4472091</name>
</gene>
<keyword evidence="4" id="KW-0297">G-protein coupled receptor</keyword>
<evidence type="ECO:0000256" key="1">
    <source>
        <dbReference type="ARBA" id="ARBA00004141"/>
    </source>
</evidence>
<feature type="transmembrane region" description="Helical" evidence="8">
    <location>
        <begin position="72"/>
        <end position="92"/>
    </location>
</feature>
<keyword evidence="3 8" id="KW-1133">Transmembrane helix</keyword>
<keyword evidence="2 8" id="KW-0812">Transmembrane</keyword>
<evidence type="ECO:0000256" key="8">
    <source>
        <dbReference type="SAM" id="Phobius"/>
    </source>
</evidence>
<keyword evidence="7" id="KW-0807">Transducer</keyword>
<accession>A0A8X6SQM7</accession>
<dbReference type="AlphaFoldDB" id="A0A8X6SQM7"/>
<sequence>MNLTNWGNYTDDMGDIDDYLAAVLGPKRLPLNWLLPLTTVYAVIFATGLIGNTCTCVVIASNPYMQTATNCYLFNLAVADMLTLICGTASGLCDYFGLVECYVLTEPTVPSSILHIGDLEAELRKTQLSWSCRGAIYLPQEPSKTVIFIDAAKKLSDTLDTTIKAVRRTTQQQKFTRSP</sequence>
<evidence type="ECO:0000256" key="3">
    <source>
        <dbReference type="ARBA" id="ARBA00022989"/>
    </source>
</evidence>
<evidence type="ECO:0000256" key="7">
    <source>
        <dbReference type="ARBA" id="ARBA00023224"/>
    </source>
</evidence>